<evidence type="ECO:0000256" key="4">
    <source>
        <dbReference type="PROSITE-ProRule" id="PRU00433"/>
    </source>
</evidence>
<evidence type="ECO:0000256" key="5">
    <source>
        <dbReference type="SAM" id="SignalP"/>
    </source>
</evidence>
<protein>
    <submittedName>
        <fullName evidence="7">Cytochrome c2</fullName>
    </submittedName>
</protein>
<proteinExistence type="predicted"/>
<dbReference type="RefSeq" id="WP_085792612.1">
    <property type="nucleotide sequence ID" value="NZ_FWFK01000005.1"/>
</dbReference>
<gene>
    <name evidence="7" type="primary">cycA_1</name>
    <name evidence="7" type="ORF">ROJ8625_02939</name>
</gene>
<evidence type="ECO:0000259" key="6">
    <source>
        <dbReference type="PROSITE" id="PS51007"/>
    </source>
</evidence>
<dbReference type="InterPro" id="IPR036909">
    <property type="entry name" value="Cyt_c-like_dom_sf"/>
</dbReference>
<reference evidence="7 8" key="1">
    <citation type="submission" date="2017-03" db="EMBL/GenBank/DDBJ databases">
        <authorList>
            <person name="Afonso C.L."/>
            <person name="Miller P.J."/>
            <person name="Scott M.A."/>
            <person name="Spackman E."/>
            <person name="Goraichik I."/>
            <person name="Dimitrov K.M."/>
            <person name="Suarez D.L."/>
            <person name="Swayne D.E."/>
        </authorList>
    </citation>
    <scope>NUCLEOTIDE SEQUENCE [LARGE SCALE GENOMIC DNA]</scope>
    <source>
        <strain evidence="7 8">CECT 8625</strain>
    </source>
</reference>
<dbReference type="PROSITE" id="PS51007">
    <property type="entry name" value="CYTC"/>
    <property type="match status" value="1"/>
</dbReference>
<organism evidence="7 8">
    <name type="scientific">Roseivivax jejudonensis</name>
    <dbReference type="NCBI Taxonomy" id="1529041"/>
    <lineage>
        <taxon>Bacteria</taxon>
        <taxon>Pseudomonadati</taxon>
        <taxon>Pseudomonadota</taxon>
        <taxon>Alphaproteobacteria</taxon>
        <taxon>Rhodobacterales</taxon>
        <taxon>Roseobacteraceae</taxon>
        <taxon>Roseivivax</taxon>
    </lineage>
</organism>
<dbReference type="InterPro" id="IPR009056">
    <property type="entry name" value="Cyt_c-like_dom"/>
</dbReference>
<keyword evidence="8" id="KW-1185">Reference proteome</keyword>
<dbReference type="AlphaFoldDB" id="A0A1X6ZQ48"/>
<name>A0A1X6ZQ48_9RHOB</name>
<dbReference type="GO" id="GO:0046872">
    <property type="term" value="F:metal ion binding"/>
    <property type="evidence" value="ECO:0007669"/>
    <property type="project" value="UniProtKB-KW"/>
</dbReference>
<dbReference type="GO" id="GO:0020037">
    <property type="term" value="F:heme binding"/>
    <property type="evidence" value="ECO:0007669"/>
    <property type="project" value="InterPro"/>
</dbReference>
<evidence type="ECO:0000256" key="1">
    <source>
        <dbReference type="ARBA" id="ARBA00022617"/>
    </source>
</evidence>
<keyword evidence="2 4" id="KW-0479">Metal-binding</keyword>
<keyword evidence="3 4" id="KW-0408">Iron</keyword>
<evidence type="ECO:0000256" key="3">
    <source>
        <dbReference type="ARBA" id="ARBA00023004"/>
    </source>
</evidence>
<evidence type="ECO:0000313" key="8">
    <source>
        <dbReference type="Proteomes" id="UP000193570"/>
    </source>
</evidence>
<keyword evidence="1 4" id="KW-0349">Heme</keyword>
<evidence type="ECO:0000256" key="2">
    <source>
        <dbReference type="ARBA" id="ARBA00022723"/>
    </source>
</evidence>
<feature type="chain" id="PRO_5012214192" evidence="5">
    <location>
        <begin position="28"/>
        <end position="143"/>
    </location>
</feature>
<accession>A0A1X6ZQ48</accession>
<dbReference type="SUPFAM" id="SSF46626">
    <property type="entry name" value="Cytochrome c"/>
    <property type="match status" value="1"/>
</dbReference>
<evidence type="ECO:0000313" key="7">
    <source>
        <dbReference type="EMBL" id="SLN58214.1"/>
    </source>
</evidence>
<feature type="signal peptide" evidence="5">
    <location>
        <begin position="1"/>
        <end position="27"/>
    </location>
</feature>
<keyword evidence="5" id="KW-0732">Signal</keyword>
<dbReference type="OrthoDB" id="9805828at2"/>
<dbReference type="EMBL" id="FWFK01000005">
    <property type="protein sequence ID" value="SLN58214.1"/>
    <property type="molecule type" value="Genomic_DNA"/>
</dbReference>
<sequence length="143" mass="15493">MPRSRLTPIAIGVALALNLGATPPLRAQDVDRGAQLFSDCAACHRVVAPDGTILRGGGRAGPNLYGVAGGRAASDSRFDYSQWLRALGARDVTWTQGALAEYLRNPTIFTKQVLDDPEARSRMAYRMETGAADIWAYLESLER</sequence>
<dbReference type="Proteomes" id="UP000193570">
    <property type="component" value="Unassembled WGS sequence"/>
</dbReference>
<dbReference type="GO" id="GO:0009055">
    <property type="term" value="F:electron transfer activity"/>
    <property type="evidence" value="ECO:0007669"/>
    <property type="project" value="InterPro"/>
</dbReference>
<feature type="domain" description="Cytochrome c" evidence="6">
    <location>
        <begin position="28"/>
        <end position="142"/>
    </location>
</feature>
<dbReference type="Gene3D" id="1.10.760.10">
    <property type="entry name" value="Cytochrome c-like domain"/>
    <property type="match status" value="1"/>
</dbReference>